<dbReference type="PANTHER" id="PTHR22761">
    <property type="entry name" value="CHARGED MULTIVESICULAR BODY PROTEIN"/>
    <property type="match status" value="1"/>
</dbReference>
<feature type="region of interest" description="Disordered" evidence="3">
    <location>
        <begin position="1"/>
        <end position="29"/>
    </location>
</feature>
<dbReference type="PANTHER" id="PTHR22761:SF12">
    <property type="entry name" value="CHARGED MULTIVESICULAR BODY PROTEIN 5"/>
    <property type="match status" value="1"/>
</dbReference>
<dbReference type="Pfam" id="PF03357">
    <property type="entry name" value="Snf7"/>
    <property type="match status" value="1"/>
</dbReference>
<keyword evidence="2" id="KW-0175">Coiled coil</keyword>
<accession>A0A2V0PKP1</accession>
<dbReference type="EMBL" id="BDRX01000103">
    <property type="protein sequence ID" value="GBF97605.1"/>
    <property type="molecule type" value="Genomic_DNA"/>
</dbReference>
<evidence type="ECO:0000313" key="5">
    <source>
        <dbReference type="Proteomes" id="UP000247498"/>
    </source>
</evidence>
<dbReference type="GO" id="GO:0005771">
    <property type="term" value="C:multivesicular body"/>
    <property type="evidence" value="ECO:0007669"/>
    <property type="project" value="TreeGrafter"/>
</dbReference>
<dbReference type="OrthoDB" id="3973241at2759"/>
<proteinExistence type="inferred from homology"/>
<dbReference type="Proteomes" id="UP000247498">
    <property type="component" value="Unassembled WGS sequence"/>
</dbReference>
<dbReference type="InterPro" id="IPR005024">
    <property type="entry name" value="Snf7_fam"/>
</dbReference>
<dbReference type="AlphaFoldDB" id="A0A2V0PKP1"/>
<dbReference type="FunCoup" id="A0A2V0PKP1">
    <property type="interactions" value="2284"/>
</dbReference>
<evidence type="ECO:0000256" key="1">
    <source>
        <dbReference type="ARBA" id="ARBA00006190"/>
    </source>
</evidence>
<comment type="similarity">
    <text evidence="1">Belongs to the SNF7 family.</text>
</comment>
<evidence type="ECO:0000256" key="2">
    <source>
        <dbReference type="ARBA" id="ARBA00023054"/>
    </source>
</evidence>
<sequence>MRRIFGAPQKKEPPPTLEQAGDRLTGRGDRLDDQIRKCEEQLMKFREQLKKTRPGPAQEALKRRAMTVLRQKKMFEGQRETLYNQQFNMEQTRFTVESIQDTVQTVQALKGAAKQMRGAMKSNKELDLNFIDKLQDELADMADLTAEINESLGQSFAVPDDVDEADLMAELDALEGDMAAEPVAAGGVPSYLQEAELPELPAAPQRAEEEGMGLPPLAQRS</sequence>
<gene>
    <name evidence="4" type="ORF">Rsub_10741</name>
</gene>
<feature type="region of interest" description="Disordered" evidence="3">
    <location>
        <begin position="197"/>
        <end position="221"/>
    </location>
</feature>
<dbReference type="Gene3D" id="1.10.287.1060">
    <property type="entry name" value="ESAT-6-like"/>
    <property type="match status" value="1"/>
</dbReference>
<feature type="compositionally biased region" description="Basic and acidic residues" evidence="3">
    <location>
        <begin position="20"/>
        <end position="29"/>
    </location>
</feature>
<dbReference type="STRING" id="307507.A0A2V0PKP1"/>
<evidence type="ECO:0000256" key="3">
    <source>
        <dbReference type="SAM" id="MobiDB-lite"/>
    </source>
</evidence>
<organism evidence="4 5">
    <name type="scientific">Raphidocelis subcapitata</name>
    <dbReference type="NCBI Taxonomy" id="307507"/>
    <lineage>
        <taxon>Eukaryota</taxon>
        <taxon>Viridiplantae</taxon>
        <taxon>Chlorophyta</taxon>
        <taxon>core chlorophytes</taxon>
        <taxon>Chlorophyceae</taxon>
        <taxon>CS clade</taxon>
        <taxon>Sphaeropleales</taxon>
        <taxon>Selenastraceae</taxon>
        <taxon>Raphidocelis</taxon>
    </lineage>
</organism>
<dbReference type="GO" id="GO:0032511">
    <property type="term" value="P:late endosome to vacuole transport via multivesicular body sorting pathway"/>
    <property type="evidence" value="ECO:0007669"/>
    <property type="project" value="TreeGrafter"/>
</dbReference>
<evidence type="ECO:0008006" key="6">
    <source>
        <dbReference type="Google" id="ProtNLM"/>
    </source>
</evidence>
<keyword evidence="5" id="KW-1185">Reference proteome</keyword>
<dbReference type="GO" id="GO:0006900">
    <property type="term" value="P:vesicle budding from membrane"/>
    <property type="evidence" value="ECO:0007669"/>
    <property type="project" value="TreeGrafter"/>
</dbReference>
<dbReference type="Gene3D" id="6.10.250.1710">
    <property type="match status" value="1"/>
</dbReference>
<comment type="caution">
    <text evidence="4">The sequence shown here is derived from an EMBL/GenBank/DDBJ whole genome shotgun (WGS) entry which is preliminary data.</text>
</comment>
<dbReference type="InParanoid" id="A0A2V0PKP1"/>
<reference evidence="4 5" key="1">
    <citation type="journal article" date="2018" name="Sci. Rep.">
        <title>Raphidocelis subcapitata (=Pseudokirchneriella subcapitata) provides an insight into genome evolution and environmental adaptations in the Sphaeropleales.</title>
        <authorList>
            <person name="Suzuki S."/>
            <person name="Yamaguchi H."/>
            <person name="Nakajima N."/>
            <person name="Kawachi M."/>
        </authorList>
    </citation>
    <scope>NUCLEOTIDE SEQUENCE [LARGE SCALE GENOMIC DNA]</scope>
    <source>
        <strain evidence="4 5">NIES-35</strain>
    </source>
</reference>
<evidence type="ECO:0000313" key="4">
    <source>
        <dbReference type="EMBL" id="GBF97605.1"/>
    </source>
</evidence>
<protein>
    <recommendedName>
        <fullName evidence="6">Charged multivesicular body protein 5</fullName>
    </recommendedName>
</protein>
<name>A0A2V0PKP1_9CHLO</name>